<keyword evidence="1" id="KW-1015">Disulfide bond</keyword>
<reference evidence="3 4" key="1">
    <citation type="submission" date="2021-04" db="EMBL/GenBank/DDBJ databases">
        <authorList>
            <person name="De Guttry C."/>
            <person name="Zahm M."/>
            <person name="Klopp C."/>
            <person name="Cabau C."/>
            <person name="Louis A."/>
            <person name="Berthelot C."/>
            <person name="Parey E."/>
            <person name="Roest Crollius H."/>
            <person name="Montfort J."/>
            <person name="Robinson-Rechavi M."/>
            <person name="Bucao C."/>
            <person name="Bouchez O."/>
            <person name="Gislard M."/>
            <person name="Lluch J."/>
            <person name="Milhes M."/>
            <person name="Lampietro C."/>
            <person name="Lopez Roques C."/>
            <person name="Donnadieu C."/>
            <person name="Braasch I."/>
            <person name="Desvignes T."/>
            <person name="Postlethwait J."/>
            <person name="Bobe J."/>
            <person name="Wedekind C."/>
            <person name="Guiguen Y."/>
        </authorList>
    </citation>
    <scope>NUCLEOTIDE SEQUENCE [LARGE SCALE GENOMIC DNA]</scope>
    <source>
        <strain evidence="3">Cs_M1</strain>
        <tissue evidence="3">Blood</tissue>
    </source>
</reference>
<dbReference type="GO" id="GO:0031012">
    <property type="term" value="C:extracellular matrix"/>
    <property type="evidence" value="ECO:0007669"/>
    <property type="project" value="TreeGrafter"/>
</dbReference>
<evidence type="ECO:0000259" key="2">
    <source>
        <dbReference type="PROSITE" id="PS51034"/>
    </source>
</evidence>
<dbReference type="PROSITE" id="PS51034">
    <property type="entry name" value="ZP_2"/>
    <property type="match status" value="1"/>
</dbReference>
<dbReference type="GO" id="GO:0007339">
    <property type="term" value="P:binding of sperm to zona pellucida"/>
    <property type="evidence" value="ECO:0007669"/>
    <property type="project" value="TreeGrafter"/>
</dbReference>
<gene>
    <name evidence="3" type="ORF">J4Q44_G00249180</name>
</gene>
<dbReference type="PANTHER" id="PTHR11576">
    <property type="entry name" value="ZONA PELLUCIDA SPERM-BINDING PROTEIN 3"/>
    <property type="match status" value="1"/>
</dbReference>
<organism evidence="3 4">
    <name type="scientific">Coregonus suidteri</name>
    <dbReference type="NCBI Taxonomy" id="861788"/>
    <lineage>
        <taxon>Eukaryota</taxon>
        <taxon>Metazoa</taxon>
        <taxon>Chordata</taxon>
        <taxon>Craniata</taxon>
        <taxon>Vertebrata</taxon>
        <taxon>Euteleostomi</taxon>
        <taxon>Actinopterygii</taxon>
        <taxon>Neopterygii</taxon>
        <taxon>Teleostei</taxon>
        <taxon>Protacanthopterygii</taxon>
        <taxon>Salmoniformes</taxon>
        <taxon>Salmonidae</taxon>
        <taxon>Coregoninae</taxon>
        <taxon>Coregonus</taxon>
    </lineage>
</organism>
<proteinExistence type="predicted"/>
<dbReference type="Proteomes" id="UP001356427">
    <property type="component" value="Unassembled WGS sequence"/>
</dbReference>
<dbReference type="InterPro" id="IPR042235">
    <property type="entry name" value="ZP-C_dom"/>
</dbReference>
<accession>A0AAN8LA52</accession>
<dbReference type="EMBL" id="JAGTTL010000023">
    <property type="protein sequence ID" value="KAK6304332.1"/>
    <property type="molecule type" value="Genomic_DNA"/>
</dbReference>
<protein>
    <recommendedName>
        <fullName evidence="2">ZP domain-containing protein</fullName>
    </recommendedName>
</protein>
<feature type="domain" description="ZP" evidence="2">
    <location>
        <begin position="1"/>
        <end position="66"/>
    </location>
</feature>
<sequence>MLESQKNPGGSQFVSPRTDDTLRFFLSAFQFTSDPDTPVFLHCKLYVTSEDPGPMHKSCTYRENRYADTS</sequence>
<keyword evidence="4" id="KW-1185">Reference proteome</keyword>
<evidence type="ECO:0000256" key="1">
    <source>
        <dbReference type="ARBA" id="ARBA00023157"/>
    </source>
</evidence>
<evidence type="ECO:0000313" key="3">
    <source>
        <dbReference type="EMBL" id="KAK6304332.1"/>
    </source>
</evidence>
<dbReference type="PANTHER" id="PTHR11576:SF16">
    <property type="entry name" value="ZONA PELLUCIDA SPERM-BINDING PROTEIN 3"/>
    <property type="match status" value="1"/>
</dbReference>
<dbReference type="GO" id="GO:0032190">
    <property type="term" value="F:acrosin binding"/>
    <property type="evidence" value="ECO:0007669"/>
    <property type="project" value="TreeGrafter"/>
</dbReference>
<evidence type="ECO:0000313" key="4">
    <source>
        <dbReference type="Proteomes" id="UP001356427"/>
    </source>
</evidence>
<dbReference type="GO" id="GO:2000344">
    <property type="term" value="P:positive regulation of acrosome reaction"/>
    <property type="evidence" value="ECO:0007669"/>
    <property type="project" value="TreeGrafter"/>
</dbReference>
<dbReference type="GO" id="GO:0035803">
    <property type="term" value="P:egg coat formation"/>
    <property type="evidence" value="ECO:0007669"/>
    <property type="project" value="TreeGrafter"/>
</dbReference>
<dbReference type="InterPro" id="IPR001507">
    <property type="entry name" value="ZP_dom"/>
</dbReference>
<comment type="caution">
    <text evidence="3">The sequence shown here is derived from an EMBL/GenBank/DDBJ whole genome shotgun (WGS) entry which is preliminary data.</text>
</comment>
<name>A0AAN8LA52_9TELE</name>
<dbReference type="Gene3D" id="2.60.40.4100">
    <property type="entry name" value="Zona pellucida, ZP-C domain"/>
    <property type="match status" value="1"/>
</dbReference>
<dbReference type="InterPro" id="IPR055355">
    <property type="entry name" value="ZP-C"/>
</dbReference>
<dbReference type="AlphaFoldDB" id="A0AAN8LA52"/>
<dbReference type="Pfam" id="PF00100">
    <property type="entry name" value="Zona_pellucida"/>
    <property type="match status" value="1"/>
</dbReference>